<evidence type="ECO:0000313" key="2">
    <source>
        <dbReference type="EMBL" id="MFD1702010.1"/>
    </source>
</evidence>
<accession>A0ABW4K7H7</accession>
<keyword evidence="1" id="KW-0812">Transmembrane</keyword>
<dbReference type="Pfam" id="PF19660">
    <property type="entry name" value="DUF6163"/>
    <property type="match status" value="1"/>
</dbReference>
<dbReference type="EMBL" id="JBHUER010000002">
    <property type="protein sequence ID" value="MFD1702010.1"/>
    <property type="molecule type" value="Genomic_DNA"/>
</dbReference>
<proteinExistence type="predicted"/>
<evidence type="ECO:0000256" key="1">
    <source>
        <dbReference type="SAM" id="Phobius"/>
    </source>
</evidence>
<evidence type="ECO:0000313" key="3">
    <source>
        <dbReference type="Proteomes" id="UP001597308"/>
    </source>
</evidence>
<feature type="transmembrane region" description="Helical" evidence="1">
    <location>
        <begin position="69"/>
        <end position="87"/>
    </location>
</feature>
<dbReference type="RefSeq" id="WP_378796955.1">
    <property type="nucleotide sequence ID" value="NZ_JBHUER010000002.1"/>
</dbReference>
<organism evidence="2 3">
    <name type="scientific">Methylopila henanensis</name>
    <dbReference type="NCBI Taxonomy" id="873516"/>
    <lineage>
        <taxon>Bacteria</taxon>
        <taxon>Pseudomonadati</taxon>
        <taxon>Pseudomonadota</taxon>
        <taxon>Alphaproteobacteria</taxon>
        <taxon>Hyphomicrobiales</taxon>
        <taxon>Methylopilaceae</taxon>
        <taxon>Methylopila</taxon>
    </lineage>
</organism>
<keyword evidence="1" id="KW-0472">Membrane</keyword>
<feature type="transmembrane region" description="Helical" evidence="1">
    <location>
        <begin position="118"/>
        <end position="138"/>
    </location>
</feature>
<keyword evidence="1" id="KW-1133">Transmembrane helix</keyword>
<reference evidence="3" key="1">
    <citation type="journal article" date="2019" name="Int. J. Syst. Evol. Microbiol.">
        <title>The Global Catalogue of Microorganisms (GCM) 10K type strain sequencing project: providing services to taxonomists for standard genome sequencing and annotation.</title>
        <authorList>
            <consortium name="The Broad Institute Genomics Platform"/>
            <consortium name="The Broad Institute Genome Sequencing Center for Infectious Disease"/>
            <person name="Wu L."/>
            <person name="Ma J."/>
        </authorList>
    </citation>
    <scope>NUCLEOTIDE SEQUENCE [LARGE SCALE GENOMIC DNA]</scope>
    <source>
        <strain evidence="3">KCTC 23707</strain>
    </source>
</reference>
<sequence length="143" mass="15231">MNDSDDLAPISLKETRLRGSSAARPWEWRLFAFIRVLAVVQFAKGLAHWTALIGVGGEPFADVSTARRVGTVFFAVADLVAAVGLWLGAAWGAVIWLLTATAQILFAAFAGGSISGHWAVTAFEAAAIVTYLALSLAAKREER</sequence>
<dbReference type="InterPro" id="IPR046161">
    <property type="entry name" value="DUF6163"/>
</dbReference>
<keyword evidence="3" id="KW-1185">Reference proteome</keyword>
<dbReference type="Proteomes" id="UP001597308">
    <property type="component" value="Unassembled WGS sequence"/>
</dbReference>
<protein>
    <submittedName>
        <fullName evidence="2">DUF6163 family protein</fullName>
    </submittedName>
</protein>
<name>A0ABW4K7H7_9HYPH</name>
<comment type="caution">
    <text evidence="2">The sequence shown here is derived from an EMBL/GenBank/DDBJ whole genome shotgun (WGS) entry which is preliminary data.</text>
</comment>
<gene>
    <name evidence="2" type="ORF">ACFSCV_03240</name>
</gene>